<organism evidence="5 6">
    <name type="scientific">Natrinema soli</name>
    <dbReference type="NCBI Taxonomy" id="1930624"/>
    <lineage>
        <taxon>Archaea</taxon>
        <taxon>Methanobacteriati</taxon>
        <taxon>Methanobacteriota</taxon>
        <taxon>Stenosarchaea group</taxon>
        <taxon>Halobacteria</taxon>
        <taxon>Halobacteriales</taxon>
        <taxon>Natrialbaceae</taxon>
        <taxon>Natrinema</taxon>
    </lineage>
</organism>
<dbReference type="Proteomes" id="UP001596383">
    <property type="component" value="Unassembled WGS sequence"/>
</dbReference>
<dbReference type="PANTHER" id="PTHR45772:SF9">
    <property type="entry name" value="CONSERVED COMPONENT OF ABC TRANSPORTER FOR NATURAL AMINO ACIDS"/>
    <property type="match status" value="1"/>
</dbReference>
<dbReference type="SMART" id="SM00382">
    <property type="entry name" value="AAA"/>
    <property type="match status" value="1"/>
</dbReference>
<accession>A0ABD5SNV2</accession>
<dbReference type="InterPro" id="IPR027417">
    <property type="entry name" value="P-loop_NTPase"/>
</dbReference>
<evidence type="ECO:0000259" key="4">
    <source>
        <dbReference type="PROSITE" id="PS50893"/>
    </source>
</evidence>
<dbReference type="AlphaFoldDB" id="A0ABD5SNV2"/>
<evidence type="ECO:0000256" key="1">
    <source>
        <dbReference type="ARBA" id="ARBA00022448"/>
    </source>
</evidence>
<comment type="caution">
    <text evidence="5">The sequence shown here is derived from an EMBL/GenBank/DDBJ whole genome shotgun (WGS) entry which is preliminary data.</text>
</comment>
<dbReference type="InterPro" id="IPR003439">
    <property type="entry name" value="ABC_transporter-like_ATP-bd"/>
</dbReference>
<dbReference type="PANTHER" id="PTHR45772">
    <property type="entry name" value="CONSERVED COMPONENT OF ABC TRANSPORTER FOR NATURAL AMINO ACIDS-RELATED"/>
    <property type="match status" value="1"/>
</dbReference>
<reference evidence="5 6" key="1">
    <citation type="journal article" date="2019" name="Int. J. Syst. Evol. Microbiol.">
        <title>The Global Catalogue of Microorganisms (GCM) 10K type strain sequencing project: providing services to taxonomists for standard genome sequencing and annotation.</title>
        <authorList>
            <consortium name="The Broad Institute Genomics Platform"/>
            <consortium name="The Broad Institute Genome Sequencing Center for Infectious Disease"/>
            <person name="Wu L."/>
            <person name="Ma J."/>
        </authorList>
    </citation>
    <scope>NUCLEOTIDE SEQUENCE [LARGE SCALE GENOMIC DNA]</scope>
    <source>
        <strain evidence="5 6">LMG 29247</strain>
    </source>
</reference>
<dbReference type="PROSITE" id="PS50893">
    <property type="entry name" value="ABC_TRANSPORTER_2"/>
    <property type="match status" value="1"/>
</dbReference>
<proteinExistence type="predicted"/>
<keyword evidence="1" id="KW-0813">Transport</keyword>
<dbReference type="RefSeq" id="WP_273738220.1">
    <property type="nucleotide sequence ID" value="NZ_JAQIVI010000132.1"/>
</dbReference>
<gene>
    <name evidence="5" type="ORF">ACFQE6_09295</name>
</gene>
<keyword evidence="6" id="KW-1185">Reference proteome</keyword>
<feature type="domain" description="ABC transporter" evidence="4">
    <location>
        <begin position="4"/>
        <end position="247"/>
    </location>
</feature>
<dbReference type="Pfam" id="PF00005">
    <property type="entry name" value="ABC_tran"/>
    <property type="match status" value="1"/>
</dbReference>
<keyword evidence="3 5" id="KW-0067">ATP-binding</keyword>
<dbReference type="GO" id="GO:0005524">
    <property type="term" value="F:ATP binding"/>
    <property type="evidence" value="ECO:0007669"/>
    <property type="project" value="UniProtKB-KW"/>
</dbReference>
<sequence length="248" mass="27313">MSVLETQGLTKEFGDLRAVDEMDFEVDSGEIVGIIGPNGAGKTTLVNLLTGVLDATSGEIVFDGKSLKGSPVHDRAQAGLVRSFQIPRVCDDLTLVENVRSAILSRDQKNNSLFTVLDWENDTRAEAVGLLDEFGLAKKRETEAEAIPHGDKKILDVCMSVAMRPKLLILDEPTSGVATENKYAIMDRLQNFFETSDSAVLFIEHDMELVADYAERVVAMDQGRKLIDGTPEEVLEDQTVKQRIRGEE</sequence>
<evidence type="ECO:0000313" key="5">
    <source>
        <dbReference type="EMBL" id="MFC6765183.1"/>
    </source>
</evidence>
<dbReference type="CDD" id="cd03219">
    <property type="entry name" value="ABC_Mj1267_LivG_branched"/>
    <property type="match status" value="1"/>
</dbReference>
<evidence type="ECO:0000256" key="3">
    <source>
        <dbReference type="ARBA" id="ARBA00022840"/>
    </source>
</evidence>
<evidence type="ECO:0000256" key="2">
    <source>
        <dbReference type="ARBA" id="ARBA00022741"/>
    </source>
</evidence>
<dbReference type="SUPFAM" id="SSF52540">
    <property type="entry name" value="P-loop containing nucleoside triphosphate hydrolases"/>
    <property type="match status" value="1"/>
</dbReference>
<dbReference type="EMBL" id="JBHSWV010000132">
    <property type="protein sequence ID" value="MFC6765183.1"/>
    <property type="molecule type" value="Genomic_DNA"/>
</dbReference>
<name>A0ABD5SNV2_9EURY</name>
<keyword evidence="2" id="KW-0547">Nucleotide-binding</keyword>
<protein>
    <submittedName>
        <fullName evidence="5">ABC transporter ATP-binding protein</fullName>
    </submittedName>
</protein>
<dbReference type="InterPro" id="IPR003593">
    <property type="entry name" value="AAA+_ATPase"/>
</dbReference>
<evidence type="ECO:0000313" key="6">
    <source>
        <dbReference type="Proteomes" id="UP001596383"/>
    </source>
</evidence>
<dbReference type="Gene3D" id="3.40.50.300">
    <property type="entry name" value="P-loop containing nucleotide triphosphate hydrolases"/>
    <property type="match status" value="1"/>
</dbReference>
<dbReference type="InterPro" id="IPR051120">
    <property type="entry name" value="ABC_AA/LPS_Transport"/>
</dbReference>